<keyword evidence="10" id="KW-0486">Methionine biosynthesis</keyword>
<evidence type="ECO:0000313" key="17">
    <source>
        <dbReference type="EMBL" id="OCT44208.1"/>
    </source>
</evidence>
<comment type="catalytic activity">
    <reaction evidence="12">
        <text>L-aspartate 4-semialdehyde + phosphate + NADP(+) = 4-phospho-L-aspartate + NADPH + H(+)</text>
        <dbReference type="Rhea" id="RHEA:24284"/>
        <dbReference type="ChEBI" id="CHEBI:15378"/>
        <dbReference type="ChEBI" id="CHEBI:43474"/>
        <dbReference type="ChEBI" id="CHEBI:57535"/>
        <dbReference type="ChEBI" id="CHEBI:57783"/>
        <dbReference type="ChEBI" id="CHEBI:58349"/>
        <dbReference type="ChEBI" id="CHEBI:537519"/>
        <dbReference type="EC" id="1.2.1.11"/>
    </reaction>
    <physiologicalReaction direction="right-to-left" evidence="12">
        <dbReference type="Rhea" id="RHEA:24286"/>
    </physiologicalReaction>
</comment>
<dbReference type="GO" id="GO:0006506">
    <property type="term" value="P:GPI anchor biosynthetic process"/>
    <property type="evidence" value="ECO:0007669"/>
    <property type="project" value="UniProtKB-UniPathway"/>
</dbReference>
<dbReference type="InterPro" id="IPR012280">
    <property type="entry name" value="Semialdhyde_DH_dimer_dom"/>
</dbReference>
<evidence type="ECO:0000256" key="9">
    <source>
        <dbReference type="ARBA" id="ARBA00023002"/>
    </source>
</evidence>
<dbReference type="GO" id="GO:0005829">
    <property type="term" value="C:cytosol"/>
    <property type="evidence" value="ECO:0007669"/>
    <property type="project" value="UniProtKB-SubCell"/>
</dbReference>
<dbReference type="OrthoDB" id="1894490at2759"/>
<evidence type="ECO:0000256" key="13">
    <source>
        <dbReference type="ARBA" id="ARBA00049950"/>
    </source>
</evidence>
<dbReference type="PANTHER" id="PTHR46718">
    <property type="entry name" value="ASPARTATE-SEMIALDEHYDE DEHYDROGENASE"/>
    <property type="match status" value="1"/>
</dbReference>
<dbReference type="Pfam" id="PF02774">
    <property type="entry name" value="Semialdhyde_dhC"/>
    <property type="match status" value="1"/>
</dbReference>
<dbReference type="EC" id="1.2.1.11" evidence="5"/>
<evidence type="ECO:0000256" key="7">
    <source>
        <dbReference type="ARBA" id="ARBA00022697"/>
    </source>
</evidence>
<dbReference type="SUPFAM" id="SSF55347">
    <property type="entry name" value="Glyceraldehyde-3-phosphate dehydrogenase-like, C-terminal domain"/>
    <property type="match status" value="1"/>
</dbReference>
<evidence type="ECO:0000256" key="10">
    <source>
        <dbReference type="ARBA" id="ARBA00023167"/>
    </source>
</evidence>
<dbReference type="AlphaFoldDB" id="A0A1C1C6W3"/>
<dbReference type="SMART" id="SM00859">
    <property type="entry name" value="Semialdhyde_dh"/>
    <property type="match status" value="1"/>
</dbReference>
<dbReference type="STRING" id="86049.A0A1C1C6W3"/>
<keyword evidence="15" id="KW-0812">Transmembrane</keyword>
<comment type="similarity">
    <text evidence="4">Belongs to the aspartate-semialdehyde dehydrogenase family.</text>
</comment>
<dbReference type="GO" id="GO:0000009">
    <property type="term" value="F:alpha-1,6-mannosyltransferase activity"/>
    <property type="evidence" value="ECO:0007669"/>
    <property type="project" value="InterPro"/>
</dbReference>
<evidence type="ECO:0000256" key="6">
    <source>
        <dbReference type="ARBA" id="ARBA00022605"/>
    </source>
</evidence>
<keyword evidence="6" id="KW-0028">Amino-acid biosynthesis</keyword>
<evidence type="ECO:0000256" key="15">
    <source>
        <dbReference type="SAM" id="Phobius"/>
    </source>
</evidence>
<dbReference type="CDD" id="cd18130">
    <property type="entry name" value="ASADH_C_arch_fung_like"/>
    <property type="match status" value="1"/>
</dbReference>
<evidence type="ECO:0000256" key="12">
    <source>
        <dbReference type="ARBA" id="ARBA00049864"/>
    </source>
</evidence>
<comment type="subcellular location">
    <subcellularLocation>
        <location evidence="1">Cytoplasm</location>
        <location evidence="1">Cytosol</location>
    </subcellularLocation>
</comment>
<dbReference type="GO" id="GO:0051287">
    <property type="term" value="F:NAD binding"/>
    <property type="evidence" value="ECO:0007669"/>
    <property type="project" value="InterPro"/>
</dbReference>
<evidence type="ECO:0000256" key="3">
    <source>
        <dbReference type="ARBA" id="ARBA00005097"/>
    </source>
</evidence>
<dbReference type="Gene3D" id="3.40.50.720">
    <property type="entry name" value="NAD(P)-binding Rossmann-like Domain"/>
    <property type="match status" value="1"/>
</dbReference>
<dbReference type="eggNOG" id="KOG4777">
    <property type="taxonomic scope" value="Eukaryota"/>
</dbReference>
<accession>A0A1C1C6W3</accession>
<evidence type="ECO:0000256" key="1">
    <source>
        <dbReference type="ARBA" id="ARBA00004514"/>
    </source>
</evidence>
<dbReference type="InterPro" id="IPR036291">
    <property type="entry name" value="NAD(P)-bd_dom_sf"/>
</dbReference>
<evidence type="ECO:0000259" key="16">
    <source>
        <dbReference type="SMART" id="SM00859"/>
    </source>
</evidence>
<dbReference type="InterPro" id="IPR007315">
    <property type="entry name" value="PIG-V/Gpi18"/>
</dbReference>
<dbReference type="GO" id="GO:0004376">
    <property type="term" value="F:GPI mannosyltransferase activity"/>
    <property type="evidence" value="ECO:0007669"/>
    <property type="project" value="InterPro"/>
</dbReference>
<evidence type="ECO:0000256" key="2">
    <source>
        <dbReference type="ARBA" id="ARBA00005021"/>
    </source>
</evidence>
<dbReference type="GO" id="GO:0050661">
    <property type="term" value="F:NADP binding"/>
    <property type="evidence" value="ECO:0007669"/>
    <property type="project" value="InterPro"/>
</dbReference>
<dbReference type="GO" id="GO:0009088">
    <property type="term" value="P:threonine biosynthetic process"/>
    <property type="evidence" value="ECO:0007669"/>
    <property type="project" value="UniProtKB-KW"/>
</dbReference>
<proteinExistence type="inferred from homology"/>
<evidence type="ECO:0000256" key="11">
    <source>
        <dbReference type="ARBA" id="ARBA00044762"/>
    </source>
</evidence>
<keyword evidence="15" id="KW-1133">Transmembrane helix</keyword>
<dbReference type="InterPro" id="IPR000534">
    <property type="entry name" value="Semialdehyde_DH_NAD-bd"/>
</dbReference>
<dbReference type="PANTHER" id="PTHR46718:SF1">
    <property type="entry name" value="ASPARTATE-SEMIALDEHYDE DEHYDROGENASE"/>
    <property type="match status" value="1"/>
</dbReference>
<dbReference type="InterPro" id="IPR005676">
    <property type="entry name" value="Asp_semi-ald_DH_pep-lack"/>
</dbReference>
<comment type="pathway">
    <text evidence="2">Amino-acid biosynthesis; L-methionine biosynthesis via de novo pathway; L-homoserine from L-aspartate: step 2/3.</text>
</comment>
<comment type="function">
    <text evidence="13">Catalyzes the NADPH-dependent formation of L-aspartate 4-semialdehyde (L-ASA) by the reductive dephosphorylation of 4-phospho-L-aspartate. Mediates the second step in the biosynthesis of amino acids that derive from aspartate (the aspartate family of amino acids), including methioinine and threonine, the latter of which is a precursor to isoleucine.</text>
</comment>
<comment type="pathway">
    <text evidence="3">Amino-acid biosynthesis; L-threonine biosynthesis; L-threonine from L-aspartate: step 2/5.</text>
</comment>
<gene>
    <name evidence="17" type="ORF">CLCR_00555</name>
</gene>
<dbReference type="VEuPathDB" id="FungiDB:CLCR_00555"/>
<dbReference type="GO" id="GO:0016020">
    <property type="term" value="C:membrane"/>
    <property type="evidence" value="ECO:0007669"/>
    <property type="project" value="GOC"/>
</dbReference>
<evidence type="ECO:0000256" key="4">
    <source>
        <dbReference type="ARBA" id="ARBA00010584"/>
    </source>
</evidence>
<dbReference type="Gene3D" id="3.30.360.10">
    <property type="entry name" value="Dihydrodipicolinate Reductase, domain 2"/>
    <property type="match status" value="1"/>
</dbReference>
<dbReference type="UniPathway" id="UPA00196"/>
<name>A0A1C1C6W3_9EURO</name>
<reference evidence="18" key="1">
    <citation type="submission" date="2015-07" db="EMBL/GenBank/DDBJ databases">
        <authorList>
            <person name="Teixeira M.M."/>
            <person name="Souza R.C."/>
            <person name="Almeida L.G."/>
            <person name="Vicente V.A."/>
            <person name="de Hoog S."/>
            <person name="Bocca A.L."/>
            <person name="de Almeida S.R."/>
            <person name="Vasconcelos A.T."/>
            <person name="Felipe M.S."/>
        </authorList>
    </citation>
    <scope>NUCLEOTIDE SEQUENCE [LARGE SCALE GENOMIC DNA]</scope>
    <source>
        <strain evidence="18">KSF</strain>
    </source>
</reference>
<keyword evidence="9" id="KW-0560">Oxidoreductase</keyword>
<dbReference type="FunFam" id="3.30.360.10:FF:000016">
    <property type="entry name" value="Probable aspartate-semialdehyde dehydrogenase"/>
    <property type="match status" value="1"/>
</dbReference>
<dbReference type="Pfam" id="PF01118">
    <property type="entry name" value="Semialdhyde_dh"/>
    <property type="match status" value="1"/>
</dbReference>
<organism evidence="17 18">
    <name type="scientific">Cladophialophora carrionii</name>
    <dbReference type="NCBI Taxonomy" id="86049"/>
    <lineage>
        <taxon>Eukaryota</taxon>
        <taxon>Fungi</taxon>
        <taxon>Dikarya</taxon>
        <taxon>Ascomycota</taxon>
        <taxon>Pezizomycotina</taxon>
        <taxon>Eurotiomycetes</taxon>
        <taxon>Chaetothyriomycetidae</taxon>
        <taxon>Chaetothyriales</taxon>
        <taxon>Herpotrichiellaceae</taxon>
        <taxon>Cladophialophora</taxon>
    </lineage>
</organism>
<dbReference type="CDD" id="cd02315">
    <property type="entry name" value="ScASADH_like_N"/>
    <property type="match status" value="1"/>
</dbReference>
<dbReference type="Pfam" id="PF04188">
    <property type="entry name" value="Mannosyl_trans2"/>
    <property type="match status" value="1"/>
</dbReference>
<keyword evidence="7" id="KW-0791">Threonine biosynthesis</keyword>
<sequence length="865" mass="93455">MKTLWSSYGRNRPILALFAAFVVWKSLLALIVLTAPGVGYDTSTSLLSPGPGGDNVVFNEPEPMPSSWFKFIRWDAIYYTHMSEQGNVFEQEWAFGIGLSTGISWIARFLSALGVSGRISSTLAGVALSHTSHWLSVIQLWALTKALAEEMQCSDYYSLPLNAAALHIISPAGVFLSAPYSESPFSFLSMSGSLSFVYALQRFNKNQTVAGSTSMVLAGLKSCVATMLRSNGILAGIPFLCEAITTALSILSQGLSTVRITQLASLIAGGLLVGIGLAYPQFLAYKEYCYGRSPDDRRPWCNLTLPSIFTWVQSHYWPISLLDSVKPPVVSSGRPFPLALDTLGDRCSTTPIKSDHHQAVIWVSSMVHLAGVQADGRAEDGFAGCPVDGALRLDPGRALRVLPSSSLKTRHKEAYLRLSGFHQLAGESPCLPQSARAYSQANGLSKILAQVHGHDRPFHIVVRLNGCPVVVVVAIIEHNRCGDGYGTRKEEMWRTWSHGSVASTILHPPLVELTVSPGSVGQRFILLLADHPMLHLQAVGASSRSAGKAYSDAVRWKQARPMSPDLAGLVVRECKAENFQDCELVFSGLDSDVAGDVEMEFLKAEIPVFSNAKNYRRHEKVPLVVPTVNLSHLRLIPHQQQHFGLKKGFLVCNSNCAVIGIVIPFAALQAKFGPVEDVEVFTEQAVSGAGYPGVASMDIMDNVIPYIAGEEDKLETEAQKILGSINSEATAFEEQSGLTVGATCTRVGVTDGHMAFVSLRFKQRPPPSAEQVKAAMREYVAEAQKLGCPSAPEKAIVVFDEPDRPQPRLDRDISGGYAVSVGRVREAAKGSHFDIRFAALSHNTVIGAAGSSILNAEAAIIQGLL</sequence>
<dbReference type="FunFam" id="3.40.50.720:FF:000200">
    <property type="entry name" value="Aspartate-semialdehyde dehydrogenase"/>
    <property type="match status" value="1"/>
</dbReference>
<keyword evidence="8" id="KW-0521">NADP</keyword>
<dbReference type="NCBIfam" id="TIGR00978">
    <property type="entry name" value="asd_EA"/>
    <property type="match status" value="1"/>
</dbReference>
<evidence type="ECO:0000256" key="14">
    <source>
        <dbReference type="ARBA" id="ARBA00050041"/>
    </source>
</evidence>
<keyword evidence="15" id="KW-0472">Membrane</keyword>
<dbReference type="InterPro" id="IPR051823">
    <property type="entry name" value="ASADH-related"/>
</dbReference>
<dbReference type="VEuPathDB" id="FungiDB:G647_01132"/>
<feature type="domain" description="Semialdehyde dehydrogenase NAD-binding" evidence="16">
    <location>
        <begin position="518"/>
        <end position="636"/>
    </location>
</feature>
<dbReference type="VEuPathDB" id="FungiDB:G647_01131"/>
<evidence type="ECO:0000313" key="18">
    <source>
        <dbReference type="Proteomes" id="UP000094526"/>
    </source>
</evidence>
<evidence type="ECO:0000256" key="8">
    <source>
        <dbReference type="ARBA" id="ARBA00022857"/>
    </source>
</evidence>
<dbReference type="Proteomes" id="UP000094526">
    <property type="component" value="Unassembled WGS sequence"/>
</dbReference>
<dbReference type="GO" id="GO:0071266">
    <property type="term" value="P:'de novo' L-methionine biosynthetic process"/>
    <property type="evidence" value="ECO:0007669"/>
    <property type="project" value="UniProtKB-ARBA"/>
</dbReference>
<dbReference type="GO" id="GO:0004073">
    <property type="term" value="F:aspartate-semialdehyde dehydrogenase activity"/>
    <property type="evidence" value="ECO:0007669"/>
    <property type="project" value="UniProtKB-EC"/>
</dbReference>
<keyword evidence="18" id="KW-1185">Reference proteome</keyword>
<feature type="transmembrane region" description="Helical" evidence="15">
    <location>
        <begin position="263"/>
        <end position="282"/>
    </location>
</feature>
<comment type="caution">
    <text evidence="17">The sequence shown here is derived from an EMBL/GenBank/DDBJ whole genome shotgun (WGS) entry which is preliminary data.</text>
</comment>
<dbReference type="NCBIfam" id="NF006416">
    <property type="entry name" value="PRK08664.1"/>
    <property type="match status" value="1"/>
</dbReference>
<dbReference type="EMBL" id="LGRB01000021">
    <property type="protein sequence ID" value="OCT44208.1"/>
    <property type="molecule type" value="Genomic_DNA"/>
</dbReference>
<dbReference type="GO" id="GO:0046983">
    <property type="term" value="F:protein dimerization activity"/>
    <property type="evidence" value="ECO:0007669"/>
    <property type="project" value="InterPro"/>
</dbReference>
<dbReference type="SUPFAM" id="SSF51735">
    <property type="entry name" value="NAD(P)-binding Rossmann-fold domains"/>
    <property type="match status" value="1"/>
</dbReference>
<evidence type="ECO:0000256" key="5">
    <source>
        <dbReference type="ARBA" id="ARBA00013120"/>
    </source>
</evidence>
<protein>
    <recommendedName>
        <fullName evidence="14">Aspartate-semialdehyde dehydrogenase</fullName>
        <ecNumber evidence="5">1.2.1.11</ecNumber>
    </recommendedName>
</protein>
<comment type="subunit">
    <text evidence="11">Homotetramer; dimer of dimers.</text>
</comment>